<dbReference type="EMBL" id="LCPW01000023">
    <property type="protein sequence ID" value="KKW05332.1"/>
    <property type="molecule type" value="Genomic_DNA"/>
</dbReference>
<organism evidence="1 2">
    <name type="scientific">candidate division CPR1 bacterium GW2011_GWC1_49_13</name>
    <dbReference type="NCBI Taxonomy" id="1618342"/>
    <lineage>
        <taxon>Bacteria</taxon>
        <taxon>candidate division CPR1</taxon>
    </lineage>
</organism>
<reference evidence="1 2" key="1">
    <citation type="journal article" date="2015" name="Nature">
        <title>rRNA introns, odd ribosomes, and small enigmatic genomes across a large radiation of phyla.</title>
        <authorList>
            <person name="Brown C.T."/>
            <person name="Hug L.A."/>
            <person name="Thomas B.C."/>
            <person name="Sharon I."/>
            <person name="Castelle C.J."/>
            <person name="Singh A."/>
            <person name="Wilkins M.J."/>
            <person name="Williams K.H."/>
            <person name="Banfield J.F."/>
        </authorList>
    </citation>
    <scope>NUCLEOTIDE SEQUENCE [LARGE SCALE GENOMIC DNA]</scope>
</reference>
<proteinExistence type="predicted"/>
<name>A0A0G1XRW1_9BACT</name>
<dbReference type="STRING" id="1618342.UY40_C0023G0002"/>
<sequence>MKFKFAFLAFLILVVVTFGVWWFSKSNQPERSSLPSVLGPQTNSEGEVTVLVAPINISTFSSSWDFRVTMDTHSVELDDDLLASAKLIVDGRDILTPFAWEGPAEGGHHRSGILKFNSVNPFPKTIEILLQGVGDGSERVFTWEL</sequence>
<gene>
    <name evidence="1" type="ORF">UY40_C0023G0002</name>
</gene>
<protein>
    <submittedName>
        <fullName evidence="1">Uncharacterized protein</fullName>
    </submittedName>
</protein>
<evidence type="ECO:0000313" key="1">
    <source>
        <dbReference type="EMBL" id="KKW05332.1"/>
    </source>
</evidence>
<dbReference type="Proteomes" id="UP000034119">
    <property type="component" value="Unassembled WGS sequence"/>
</dbReference>
<evidence type="ECO:0000313" key="2">
    <source>
        <dbReference type="Proteomes" id="UP000034119"/>
    </source>
</evidence>
<comment type="caution">
    <text evidence="1">The sequence shown here is derived from an EMBL/GenBank/DDBJ whole genome shotgun (WGS) entry which is preliminary data.</text>
</comment>
<accession>A0A0G1XRW1</accession>
<dbReference type="AlphaFoldDB" id="A0A0G1XRW1"/>